<reference evidence="2" key="2">
    <citation type="journal article" date="2013" name="Mar. Genomics">
        <title>Expression of sulfatases in Rhodopirellula baltica and the diversity of sulfatases in the genus Rhodopirellula.</title>
        <authorList>
            <person name="Wegner C.E."/>
            <person name="Richter-Heitmann T."/>
            <person name="Klindworth A."/>
            <person name="Klockow C."/>
            <person name="Richter M."/>
            <person name="Achstetter T."/>
            <person name="Glockner F.O."/>
            <person name="Harder J."/>
        </authorList>
    </citation>
    <scope>NUCLEOTIDE SEQUENCE [LARGE SCALE GENOMIC DNA]</scope>
    <source>
        <strain evidence="2">6C</strain>
    </source>
</reference>
<keyword evidence="2" id="KW-0378">Hydrolase</keyword>
<keyword evidence="2" id="KW-0347">Helicase</keyword>
<keyword evidence="2" id="KW-0067">ATP-binding</keyword>
<feature type="domain" description="RAP" evidence="1">
    <location>
        <begin position="3"/>
        <end position="59"/>
    </location>
</feature>
<evidence type="ECO:0000259" key="1">
    <source>
        <dbReference type="SMART" id="SM00952"/>
    </source>
</evidence>
<name>M2AK53_9BACT</name>
<dbReference type="InterPro" id="IPR049468">
    <property type="entry name" value="Restrct_endonuc-II-like_dom"/>
</dbReference>
<keyword evidence="3" id="KW-1185">Reference proteome</keyword>
<protein>
    <submittedName>
        <fullName evidence="2">DNA helicase</fullName>
    </submittedName>
</protein>
<dbReference type="AlphaFoldDB" id="M2AK53"/>
<dbReference type="SMART" id="SM00952">
    <property type="entry name" value="RAP"/>
    <property type="match status" value="1"/>
</dbReference>
<dbReference type="Proteomes" id="UP000011529">
    <property type="component" value="Unassembled WGS sequence"/>
</dbReference>
<dbReference type="Gene3D" id="3.40.960.10">
    <property type="entry name" value="VSR Endonuclease"/>
    <property type="match status" value="1"/>
</dbReference>
<dbReference type="EMBL" id="ANMO01000096">
    <property type="protein sequence ID" value="EMB17485.1"/>
    <property type="molecule type" value="Genomic_DNA"/>
</dbReference>
<dbReference type="SUPFAM" id="SSF52980">
    <property type="entry name" value="Restriction endonuclease-like"/>
    <property type="match status" value="1"/>
</dbReference>
<dbReference type="Pfam" id="PF18741">
    <property type="entry name" value="MTES_1575"/>
    <property type="match status" value="1"/>
</dbReference>
<gene>
    <name evidence="2" type="ORF">RE6C_01751</name>
</gene>
<evidence type="ECO:0000313" key="3">
    <source>
        <dbReference type="Proteomes" id="UP000011529"/>
    </source>
</evidence>
<evidence type="ECO:0000313" key="2">
    <source>
        <dbReference type="EMBL" id="EMB17485.1"/>
    </source>
</evidence>
<organism evidence="2 3">
    <name type="scientific">Rhodopirellula europaea 6C</name>
    <dbReference type="NCBI Taxonomy" id="1263867"/>
    <lineage>
        <taxon>Bacteria</taxon>
        <taxon>Pseudomonadati</taxon>
        <taxon>Planctomycetota</taxon>
        <taxon>Planctomycetia</taxon>
        <taxon>Pirellulales</taxon>
        <taxon>Pirellulaceae</taxon>
        <taxon>Rhodopirellula</taxon>
    </lineage>
</organism>
<sequence length="173" mass="19812">MAIECDGATYHSSHTARDRDRIRQTILESLGWTIIRVWSTDWVRNPDRQIERILEAYEKSLLSPINAKQDSQDDVEEDLEPTFIQKEDDQQRRAKLSFDSIDEVPDDAIHLAATYVLTQAGAMTVDDLVRQTSRELGFRRTGQKIRSRIECRLNADLENGSLIRTGHKIAVSS</sequence>
<dbReference type="GO" id="GO:0004386">
    <property type="term" value="F:helicase activity"/>
    <property type="evidence" value="ECO:0007669"/>
    <property type="project" value="UniProtKB-KW"/>
</dbReference>
<reference evidence="2" key="1">
    <citation type="submission" date="2012-11" db="EMBL/GenBank/DDBJ databases">
        <title>Permanent draft genomes of Rhodopirellula europaea strain SH398 and 6C.</title>
        <authorList>
            <person name="Richter M."/>
            <person name="Richter-Heitmann T."/>
            <person name="Frank C."/>
            <person name="Harder J."/>
            <person name="Glockner F.O."/>
        </authorList>
    </citation>
    <scope>NUCLEOTIDE SEQUENCE</scope>
    <source>
        <strain evidence="2">6C</strain>
    </source>
</reference>
<dbReference type="PATRIC" id="fig|1263867.3.peg.1859"/>
<dbReference type="InterPro" id="IPR011335">
    <property type="entry name" value="Restrct_endonuc-II-like"/>
</dbReference>
<keyword evidence="2" id="KW-0547">Nucleotide-binding</keyword>
<proteinExistence type="predicted"/>
<accession>M2AK53</accession>
<dbReference type="InterPro" id="IPR013584">
    <property type="entry name" value="RAP"/>
</dbReference>
<comment type="caution">
    <text evidence="2">The sequence shown here is derived from an EMBL/GenBank/DDBJ whole genome shotgun (WGS) entry which is preliminary data.</text>
</comment>